<dbReference type="GO" id="GO:0043001">
    <property type="term" value="P:Golgi to plasma membrane protein transport"/>
    <property type="evidence" value="ECO:0007669"/>
    <property type="project" value="TreeGrafter"/>
</dbReference>
<dbReference type="EMBL" id="VIXA01000002">
    <property type="protein sequence ID" value="TWG22537.1"/>
    <property type="molecule type" value="Genomic_DNA"/>
</dbReference>
<keyword evidence="3" id="KW-0446">Lipid-binding</keyword>
<dbReference type="PANTHER" id="PTHR12704">
    <property type="entry name" value="TRANS-GOLGI PROTEIN GMX33"/>
    <property type="match status" value="1"/>
</dbReference>
<dbReference type="InterPro" id="IPR038261">
    <property type="entry name" value="GPP34-like_sf"/>
</dbReference>
<dbReference type="GO" id="GO:0006890">
    <property type="term" value="P:retrograde vesicle-mediated transport, Golgi to endoplasmic reticulum"/>
    <property type="evidence" value="ECO:0007669"/>
    <property type="project" value="TreeGrafter"/>
</dbReference>
<dbReference type="PANTHER" id="PTHR12704:SF2">
    <property type="entry name" value="GOLGI PHOSPHOPROTEIN 3 HOMOLOG SAURON"/>
    <property type="match status" value="1"/>
</dbReference>
<keyword evidence="2" id="KW-0333">Golgi apparatus</keyword>
<dbReference type="Pfam" id="PF05719">
    <property type="entry name" value="GPP34"/>
    <property type="match status" value="1"/>
</dbReference>
<evidence type="ECO:0000256" key="4">
    <source>
        <dbReference type="ARBA" id="ARBA00023136"/>
    </source>
</evidence>
<dbReference type="GO" id="GO:0070273">
    <property type="term" value="F:phosphatidylinositol-4-phosphate binding"/>
    <property type="evidence" value="ECO:0007669"/>
    <property type="project" value="InterPro"/>
</dbReference>
<gene>
    <name evidence="5" type="ORF">FHX75_121067</name>
</gene>
<name>A0A561WF95_9ACTN</name>
<evidence type="ECO:0000313" key="5">
    <source>
        <dbReference type="EMBL" id="TWG22537.1"/>
    </source>
</evidence>
<keyword evidence="4" id="KW-0472">Membrane</keyword>
<dbReference type="GO" id="GO:0005829">
    <property type="term" value="C:cytosol"/>
    <property type="evidence" value="ECO:0007669"/>
    <property type="project" value="TreeGrafter"/>
</dbReference>
<dbReference type="InterPro" id="IPR008628">
    <property type="entry name" value="GPP34-like"/>
</dbReference>
<evidence type="ECO:0000256" key="3">
    <source>
        <dbReference type="ARBA" id="ARBA00023121"/>
    </source>
</evidence>
<dbReference type="OrthoDB" id="4962633at2"/>
<dbReference type="GO" id="GO:0007030">
    <property type="term" value="P:Golgi organization"/>
    <property type="evidence" value="ECO:0007669"/>
    <property type="project" value="TreeGrafter"/>
</dbReference>
<protein>
    <submittedName>
        <fullName evidence="5">Golgi phosphoprotein 3 GPP34</fullName>
    </submittedName>
</protein>
<dbReference type="GO" id="GO:0012505">
    <property type="term" value="C:endomembrane system"/>
    <property type="evidence" value="ECO:0007669"/>
    <property type="project" value="UniProtKB-ARBA"/>
</dbReference>
<accession>A0A561WF95</accession>
<reference evidence="5 6" key="1">
    <citation type="submission" date="2019-06" db="EMBL/GenBank/DDBJ databases">
        <title>Sequencing the genomes of 1000 actinobacteria strains.</title>
        <authorList>
            <person name="Klenk H.-P."/>
        </authorList>
    </citation>
    <scope>NUCLEOTIDE SEQUENCE [LARGE SCALE GENOMIC DNA]</scope>
    <source>
        <strain evidence="5 6">DSM 102131</strain>
    </source>
</reference>
<comment type="subcellular location">
    <subcellularLocation>
        <location evidence="1">Golgi apparatus membrane</location>
        <topology evidence="1">Peripheral membrane protein</topology>
        <orientation evidence="1">Cytoplasmic side</orientation>
    </subcellularLocation>
</comment>
<dbReference type="RefSeq" id="WP_154940856.1">
    <property type="nucleotide sequence ID" value="NZ_VIXA01000002.1"/>
</dbReference>
<dbReference type="GO" id="GO:0048194">
    <property type="term" value="P:Golgi vesicle budding"/>
    <property type="evidence" value="ECO:0007669"/>
    <property type="project" value="TreeGrafter"/>
</dbReference>
<evidence type="ECO:0000256" key="2">
    <source>
        <dbReference type="ARBA" id="ARBA00023034"/>
    </source>
</evidence>
<keyword evidence="6" id="KW-1185">Reference proteome</keyword>
<evidence type="ECO:0000313" key="6">
    <source>
        <dbReference type="Proteomes" id="UP000319927"/>
    </source>
</evidence>
<comment type="caution">
    <text evidence="5">The sequence shown here is derived from an EMBL/GenBank/DDBJ whole genome shotgun (WGS) entry which is preliminary data.</text>
</comment>
<organism evidence="5 6">
    <name type="scientific">Micromonospora palomenae</name>
    <dbReference type="NCBI Taxonomy" id="1461247"/>
    <lineage>
        <taxon>Bacteria</taxon>
        <taxon>Bacillati</taxon>
        <taxon>Actinomycetota</taxon>
        <taxon>Actinomycetes</taxon>
        <taxon>Micromonosporales</taxon>
        <taxon>Micromonosporaceae</taxon>
        <taxon>Micromonospora</taxon>
    </lineage>
</organism>
<sequence length="226" mass="23650">MPTLTLADELVLLAHDDAGTNRLGRPRLDYGLVGAVLLDLALAGRVAVADDRLSVTDPTPTGHPVLDDALATLAAGGKRRKPKDWMSRLAKGLPDRVLAGLVDGGVLHRESDRVLLVFPRTRYPSPTGAEPAAETAARRRMLDAVAADGPVDARTAALIGLARAVGLDRTLFREVPKERLTARVSEIAAGDWASAATKKAIEETQAAVLVATTAATTAAIVTTTVS</sequence>
<evidence type="ECO:0000256" key="1">
    <source>
        <dbReference type="ARBA" id="ARBA00004255"/>
    </source>
</evidence>
<dbReference type="AlphaFoldDB" id="A0A561WF95"/>
<dbReference type="Gene3D" id="1.10.3630.10">
    <property type="entry name" value="yeast vps74-n-term truncation variant domain like"/>
    <property type="match status" value="1"/>
</dbReference>
<proteinExistence type="predicted"/>
<dbReference type="Proteomes" id="UP000319927">
    <property type="component" value="Unassembled WGS sequence"/>
</dbReference>